<dbReference type="SUPFAM" id="SSF55961">
    <property type="entry name" value="Bet v1-like"/>
    <property type="match status" value="1"/>
</dbReference>
<comment type="caution">
    <text evidence="1">The sequence shown here is derived from an EMBL/GenBank/DDBJ whole genome shotgun (WGS) entry which is preliminary data.</text>
</comment>
<evidence type="ECO:0000313" key="1">
    <source>
        <dbReference type="EMBL" id="MFD2473373.1"/>
    </source>
</evidence>
<dbReference type="EMBL" id="JBHUKS010000032">
    <property type="protein sequence ID" value="MFD2473373.1"/>
    <property type="molecule type" value="Genomic_DNA"/>
</dbReference>
<reference evidence="2" key="1">
    <citation type="journal article" date="2019" name="Int. J. Syst. Evol. Microbiol.">
        <title>The Global Catalogue of Microorganisms (GCM) 10K type strain sequencing project: providing services to taxonomists for standard genome sequencing and annotation.</title>
        <authorList>
            <consortium name="The Broad Institute Genomics Platform"/>
            <consortium name="The Broad Institute Genome Sequencing Center for Infectious Disease"/>
            <person name="Wu L."/>
            <person name="Ma J."/>
        </authorList>
    </citation>
    <scope>NUCLEOTIDE SEQUENCE [LARGE SCALE GENOMIC DNA]</scope>
    <source>
        <strain evidence="2">CGMCC 4.7641</strain>
    </source>
</reference>
<evidence type="ECO:0008006" key="3">
    <source>
        <dbReference type="Google" id="ProtNLM"/>
    </source>
</evidence>
<sequence>MTEFEAGRRMPATAEHVYAVAGDVAHRNDWLPDPGAAEPAAHRDRLRLEWHGRGWLQVEPADAGTSHATLHLSFPDGHDGPERVRTALDRLAVLSGSPG</sequence>
<keyword evidence="2" id="KW-1185">Reference proteome</keyword>
<organism evidence="1 2">
    <name type="scientific">Amycolatopsis silviterrae</name>
    <dbReference type="NCBI Taxonomy" id="1656914"/>
    <lineage>
        <taxon>Bacteria</taxon>
        <taxon>Bacillati</taxon>
        <taxon>Actinomycetota</taxon>
        <taxon>Actinomycetes</taxon>
        <taxon>Pseudonocardiales</taxon>
        <taxon>Pseudonocardiaceae</taxon>
        <taxon>Amycolatopsis</taxon>
    </lineage>
</organism>
<accession>A0ABW5HJ65</accession>
<protein>
    <recommendedName>
        <fullName evidence="3">SRPBCC family protein</fullName>
    </recommendedName>
</protein>
<gene>
    <name evidence="1" type="ORF">ACFSVL_38650</name>
</gene>
<proteinExistence type="predicted"/>
<dbReference type="Proteomes" id="UP001597483">
    <property type="component" value="Unassembled WGS sequence"/>
</dbReference>
<dbReference type="RefSeq" id="WP_378311803.1">
    <property type="nucleotide sequence ID" value="NZ_JBHUKS010000032.1"/>
</dbReference>
<evidence type="ECO:0000313" key="2">
    <source>
        <dbReference type="Proteomes" id="UP001597483"/>
    </source>
</evidence>
<name>A0ABW5HJ65_9PSEU</name>